<accession>A0AAU9N8W8</accession>
<dbReference type="GO" id="GO:0009507">
    <property type="term" value="C:chloroplast"/>
    <property type="evidence" value="ECO:0007669"/>
    <property type="project" value="TreeGrafter"/>
</dbReference>
<dbReference type="AlphaFoldDB" id="A0AAU9N8W8"/>
<dbReference type="PANTHER" id="PTHR43813:SF1">
    <property type="entry name" value="ACYL-ACTIVATING ENZYME 16, CHLOROPLASTIC-RELATED"/>
    <property type="match status" value="1"/>
</dbReference>
<dbReference type="SUPFAM" id="SSF56801">
    <property type="entry name" value="Acetyl-CoA synthetase-like"/>
    <property type="match status" value="1"/>
</dbReference>
<keyword evidence="3" id="KW-1185">Reference proteome</keyword>
<dbReference type="Gene3D" id="3.40.50.12780">
    <property type="entry name" value="N-terminal domain of ligase-like"/>
    <property type="match status" value="1"/>
</dbReference>
<dbReference type="GO" id="GO:0008922">
    <property type="term" value="F:long-chain fatty acid [acyl-carrier-protein] ligase activity"/>
    <property type="evidence" value="ECO:0007669"/>
    <property type="project" value="TreeGrafter"/>
</dbReference>
<name>A0AAU9N8W8_9ASTR</name>
<evidence type="ECO:0000259" key="1">
    <source>
        <dbReference type="Pfam" id="PF00501"/>
    </source>
</evidence>
<dbReference type="EMBL" id="CAKMRJ010003654">
    <property type="protein sequence ID" value="CAH1434522.1"/>
    <property type="molecule type" value="Genomic_DNA"/>
</dbReference>
<dbReference type="InterPro" id="IPR000873">
    <property type="entry name" value="AMP-dep_synth/lig_dom"/>
</dbReference>
<dbReference type="InterPro" id="IPR052987">
    <property type="entry name" value="Chloroplast_AMP-bd_Enzymes"/>
</dbReference>
<feature type="domain" description="AMP-dependent synthetase/ligase" evidence="1">
    <location>
        <begin position="52"/>
        <end position="153"/>
    </location>
</feature>
<dbReference type="InterPro" id="IPR042099">
    <property type="entry name" value="ANL_N_sf"/>
</dbReference>
<reference evidence="2 3" key="1">
    <citation type="submission" date="2022-01" db="EMBL/GenBank/DDBJ databases">
        <authorList>
            <person name="Xiong W."/>
            <person name="Schranz E."/>
        </authorList>
    </citation>
    <scope>NUCLEOTIDE SEQUENCE [LARGE SCALE GENOMIC DNA]</scope>
</reference>
<comment type="caution">
    <text evidence="2">The sequence shown here is derived from an EMBL/GenBank/DDBJ whole genome shotgun (WGS) entry which is preliminary data.</text>
</comment>
<dbReference type="GO" id="GO:0030497">
    <property type="term" value="P:fatty acid elongation"/>
    <property type="evidence" value="ECO:0007669"/>
    <property type="project" value="TreeGrafter"/>
</dbReference>
<evidence type="ECO:0000313" key="2">
    <source>
        <dbReference type="EMBL" id="CAH1434522.1"/>
    </source>
</evidence>
<dbReference type="Proteomes" id="UP001157418">
    <property type="component" value="Unassembled WGS sequence"/>
</dbReference>
<protein>
    <recommendedName>
        <fullName evidence="1">AMP-dependent synthetase/ligase domain-containing protein</fullName>
    </recommendedName>
</protein>
<sequence length="171" mass="19743">MVPILVYLLISWQKHLEPCSVRYFWLKSINFCNHWRDVSIAKLKAIRDIWRSSAERFGDRVALVDAHHDLPTNMTYNQLEEDILNFEEGLRVIGIKPCEKVLLFADNSCRWLVADQGIMATGAINIVRGSRSSIEELLHIYTHSESVALAVDNPEFYHRIATRFNSKASVR</sequence>
<organism evidence="2 3">
    <name type="scientific">Lactuca virosa</name>
    <dbReference type="NCBI Taxonomy" id="75947"/>
    <lineage>
        <taxon>Eukaryota</taxon>
        <taxon>Viridiplantae</taxon>
        <taxon>Streptophyta</taxon>
        <taxon>Embryophyta</taxon>
        <taxon>Tracheophyta</taxon>
        <taxon>Spermatophyta</taxon>
        <taxon>Magnoliopsida</taxon>
        <taxon>eudicotyledons</taxon>
        <taxon>Gunneridae</taxon>
        <taxon>Pentapetalae</taxon>
        <taxon>asterids</taxon>
        <taxon>campanulids</taxon>
        <taxon>Asterales</taxon>
        <taxon>Asteraceae</taxon>
        <taxon>Cichorioideae</taxon>
        <taxon>Cichorieae</taxon>
        <taxon>Lactucinae</taxon>
        <taxon>Lactuca</taxon>
    </lineage>
</organism>
<proteinExistence type="predicted"/>
<gene>
    <name evidence="2" type="ORF">LVIROSA_LOCUS21036</name>
</gene>
<evidence type="ECO:0000313" key="3">
    <source>
        <dbReference type="Proteomes" id="UP001157418"/>
    </source>
</evidence>
<dbReference type="PANTHER" id="PTHR43813">
    <property type="entry name" value="ACYL-ACTIVATING ENZYME 16, CHLOROPLASTIC-RELATED"/>
    <property type="match status" value="1"/>
</dbReference>
<dbReference type="Pfam" id="PF00501">
    <property type="entry name" value="AMP-binding"/>
    <property type="match status" value="1"/>
</dbReference>